<accession>A0A3R9G2X5</accession>
<evidence type="ECO:0000313" key="2">
    <source>
        <dbReference type="Proteomes" id="UP000277537"/>
    </source>
</evidence>
<sequence>MSSVNVGHAALFYGVSAMHSKQIVQIQVKLSKPKIVLAYALGFVGVAADAVSKKLIRSSIKTKLVSVHDKESTTES</sequence>
<name>A0A3R9G2X5_ACIJO</name>
<evidence type="ECO:0000313" key="1">
    <source>
        <dbReference type="EMBL" id="RSE21255.1"/>
    </source>
</evidence>
<gene>
    <name evidence="1" type="ORF">EGT73_14075</name>
</gene>
<comment type="caution">
    <text evidence="1">The sequence shown here is derived from an EMBL/GenBank/DDBJ whole genome shotgun (WGS) entry which is preliminary data.</text>
</comment>
<organism evidence="1 2">
    <name type="scientific">Acinetobacter johnsonii</name>
    <dbReference type="NCBI Taxonomy" id="40214"/>
    <lineage>
        <taxon>Bacteria</taxon>
        <taxon>Pseudomonadati</taxon>
        <taxon>Pseudomonadota</taxon>
        <taxon>Gammaproteobacteria</taxon>
        <taxon>Moraxellales</taxon>
        <taxon>Moraxellaceae</taxon>
        <taxon>Acinetobacter</taxon>
    </lineage>
</organism>
<dbReference type="EMBL" id="RHXE01000040">
    <property type="protein sequence ID" value="RSE21255.1"/>
    <property type="molecule type" value="Genomic_DNA"/>
</dbReference>
<proteinExistence type="predicted"/>
<protein>
    <submittedName>
        <fullName evidence="1">Uncharacterized protein</fullName>
    </submittedName>
</protein>
<dbReference type="Proteomes" id="UP000277537">
    <property type="component" value="Unassembled WGS sequence"/>
</dbReference>
<dbReference type="AlphaFoldDB" id="A0A3R9G2X5"/>
<reference evidence="1 2" key="1">
    <citation type="submission" date="2018-10" db="EMBL/GenBank/DDBJ databases">
        <title>Transmission dynamics of multidrug resistant bacteria on intensive care unit surfaces.</title>
        <authorList>
            <person name="D'Souza A.W."/>
            <person name="Potter R.F."/>
            <person name="Wallace M."/>
            <person name="Shupe A."/>
            <person name="Patel S."/>
            <person name="Sun S."/>
            <person name="Gul D."/>
            <person name="Kwon J.H."/>
            <person name="Andleeb S."/>
            <person name="Burnham C.-A.D."/>
            <person name="Dantas G."/>
        </authorList>
    </citation>
    <scope>NUCLEOTIDE SEQUENCE [LARGE SCALE GENOMIC DNA]</scope>
    <source>
        <strain evidence="1 2">AJ_385</strain>
    </source>
</reference>